<keyword evidence="1" id="KW-0175">Coiled coil</keyword>
<reference evidence="3 4" key="1">
    <citation type="submission" date="2021-04" db="EMBL/GenBank/DDBJ databases">
        <authorList>
            <person name="Bliznina A."/>
        </authorList>
    </citation>
    <scope>NUCLEOTIDE SEQUENCE [LARGE SCALE GENOMIC DNA]</scope>
</reference>
<feature type="region of interest" description="Disordered" evidence="2">
    <location>
        <begin position="815"/>
        <end position="966"/>
    </location>
</feature>
<feature type="region of interest" description="Disordered" evidence="2">
    <location>
        <begin position="775"/>
        <end position="795"/>
    </location>
</feature>
<evidence type="ECO:0000256" key="1">
    <source>
        <dbReference type="SAM" id="Coils"/>
    </source>
</evidence>
<proteinExistence type="predicted"/>
<name>A0ABN7SLZ5_OIKDI</name>
<feature type="coiled-coil region" evidence="1">
    <location>
        <begin position="341"/>
        <end position="368"/>
    </location>
</feature>
<feature type="compositionally biased region" description="Basic and acidic residues" evidence="2">
    <location>
        <begin position="928"/>
        <end position="944"/>
    </location>
</feature>
<gene>
    <name evidence="3" type="ORF">OKIOD_LOCUS8662</name>
</gene>
<keyword evidence="4" id="KW-1185">Reference proteome</keyword>
<feature type="compositionally biased region" description="Low complexity" evidence="2">
    <location>
        <begin position="831"/>
        <end position="860"/>
    </location>
</feature>
<protein>
    <submittedName>
        <fullName evidence="3">Oidioi.mRNA.OKI2018_I69.YSR.g17104.t1.cds</fullName>
    </submittedName>
</protein>
<accession>A0ABN7SLZ5</accession>
<evidence type="ECO:0000313" key="3">
    <source>
        <dbReference type="EMBL" id="CAG5101454.1"/>
    </source>
</evidence>
<sequence length="1273" mass="145211">MELATHIRSWITYVSPAKALNKDILWSLPSNNDGKVFTTEELSGQAELAKVLFDTQTDSSPKIWNLKVEQFIAHQNDESDSVRSLIANSISPLFTIKRSGTRIVAPQIASEFLSKDQAEEVLEEWLSFQESDQPAGKVNMNILSLVSSRELNEVAQLIKEKYVNAKTPAAIYRELAALLWRKLGVGFADFEDINGFAAALASRTTDPIDHHKGAEKIKVELSLFVEEFKLKEGFESFWVQLIHVVRIGTEWAHQWASTFNQGSTPPGIFACLNLLDWFNPPYSPSDNYSRVPAHAQQMLKDVGDFAFWVIYGNEPIKFLILPEKIMNPNQVKYLMRIGRLIARAIFDAEELTSAVANLEETIRANSRENLAPVVKSWDKFVKELKKQAREIESTEKTALSVHILPQAFKTQRKKIIGWNLYKFIVRSSRVSTMEMLDRYFTWFDSEVVAPEDPNCEKYKWFLEIAPRRRLEKNEQLSGPLFDREKAYSDNDNCAFVGCVAASVGFSLPDGETAVPACDFHILITSEVAFRERNRLLTTIVPTIDGLKVEIAAQEPSLPESKIIIITNKVKDNVLHYYEKHVAGKTTAFLHPQLAQDSCFPSFPQDGSLAWPSIFYTAISDDKSSARGRGSELDKDERAADFASFLIEWKAREGLHLVELDNGDLSYAAAPKFEWAPTKEEFFVLTTLTTSPEKRLAQYAMRIRSRERDFIWFIDAESSISRNLRRDPRLTAELATTWFEKWIREFPSRTTNPRFRVDLEYWLEIFCNRSYASDPDNRHQLQQTRSDHPNPPALNPYFQVRGESLLHGRERIAEYDLLPVPTPTPSIASSETSDASKVSAASSTTSSPPRTPGTVVTRVTTPAPPTWFLEAEQTLDNNEDRIDLEREIQDRKKRTDERRRVKKPENVPVPEPQKRGNDEGQDSPGTKAHKGEPKKPDSWWRRADTKFPTTRSTDSDSSDGGRPQFPKTMRIVFNSGNTNNPQEAPRGIANRHSRRYAEILRNLSLRQLDKDLLKVVDTYASHEIWEELESVNLGNRPALVLKDQKGRPWMAKRMTTREVYFDEEAEEVLEFEALSSEEETEGQDRPARSAFAGGLPRVERRQDEKIRKVTSNTRAPQNRDFRLNERGQGLPIVRKPKSKKLSKKKGKREALKKLRKNMVTENDLIDRSQINTQALSVAQRAAIKKAASIISAKTFMPNKADEQGEILFKILLDMPAETSQFLADIERQFGDINGAAVRNQIFKESRRREEQGLPIILHCFARDFFPSFDSDEDE</sequence>
<dbReference type="Proteomes" id="UP001158576">
    <property type="component" value="Chromosome YSR"/>
</dbReference>
<evidence type="ECO:0000313" key="4">
    <source>
        <dbReference type="Proteomes" id="UP001158576"/>
    </source>
</evidence>
<organism evidence="3 4">
    <name type="scientific">Oikopleura dioica</name>
    <name type="common">Tunicate</name>
    <dbReference type="NCBI Taxonomy" id="34765"/>
    <lineage>
        <taxon>Eukaryota</taxon>
        <taxon>Metazoa</taxon>
        <taxon>Chordata</taxon>
        <taxon>Tunicata</taxon>
        <taxon>Appendicularia</taxon>
        <taxon>Copelata</taxon>
        <taxon>Oikopleuridae</taxon>
        <taxon>Oikopleura</taxon>
    </lineage>
</organism>
<evidence type="ECO:0000256" key="2">
    <source>
        <dbReference type="SAM" id="MobiDB-lite"/>
    </source>
</evidence>
<feature type="compositionally biased region" description="Basic and acidic residues" evidence="2">
    <location>
        <begin position="877"/>
        <end position="904"/>
    </location>
</feature>
<dbReference type="EMBL" id="OU015570">
    <property type="protein sequence ID" value="CAG5101454.1"/>
    <property type="molecule type" value="Genomic_DNA"/>
</dbReference>